<protein>
    <submittedName>
        <fullName evidence="5">3-keto-5-aminohexanoate cleavage protein</fullName>
    </submittedName>
</protein>
<dbReference type="Proteomes" id="UP001596116">
    <property type="component" value="Unassembled WGS sequence"/>
</dbReference>
<dbReference type="Pfam" id="PF05853">
    <property type="entry name" value="BKACE"/>
    <property type="match status" value="1"/>
</dbReference>
<organism evidence="5 6">
    <name type="scientific">Hyphococcus aureus</name>
    <dbReference type="NCBI Taxonomy" id="2666033"/>
    <lineage>
        <taxon>Bacteria</taxon>
        <taxon>Pseudomonadati</taxon>
        <taxon>Pseudomonadota</taxon>
        <taxon>Alphaproteobacteria</taxon>
        <taxon>Parvularculales</taxon>
        <taxon>Parvularculaceae</taxon>
        <taxon>Hyphococcus</taxon>
    </lineage>
</organism>
<comment type="caution">
    <text evidence="5">The sequence shown here is derived from an EMBL/GenBank/DDBJ whole genome shotgun (WGS) entry which is preliminary data.</text>
</comment>
<comment type="cofactor">
    <cofactor evidence="1">
        <name>Zn(2+)</name>
        <dbReference type="ChEBI" id="CHEBI:29105"/>
    </cofactor>
</comment>
<name>A0ABW1L0H9_9PROT</name>
<dbReference type="InterPro" id="IPR013785">
    <property type="entry name" value="Aldolase_TIM"/>
</dbReference>
<reference evidence="5 6" key="1">
    <citation type="submission" date="2024-09" db="EMBL/GenBank/DDBJ databases">
        <authorList>
            <person name="Zhang Z.-H."/>
        </authorList>
    </citation>
    <scope>NUCLEOTIDE SEQUENCE [LARGE SCALE GENOMIC DNA]</scope>
    <source>
        <strain evidence="5 6">HHTR114</strain>
    </source>
</reference>
<keyword evidence="3" id="KW-0479">Metal-binding</keyword>
<evidence type="ECO:0000256" key="4">
    <source>
        <dbReference type="ARBA" id="ARBA00022833"/>
    </source>
</evidence>
<gene>
    <name evidence="5" type="ORF">ACFMB1_09300</name>
</gene>
<keyword evidence="6" id="KW-1185">Reference proteome</keyword>
<proteinExistence type="predicted"/>
<sequence length="294" mass="31911">MSGKVIITCALTGSSPLPDHPNFPVKPLEIAEAGLAAAEAGASILHIHVRNPETGGISTELEHYQEVASLIREKNNEVIFNITTGPGCTWMQSDEDPKMPAPAEKGTLMFTAEKRLEHILDLKPDMCTLDICTMQLWGGVAINLDPMITRMGHMIQDAGVLPEIECFEAGDFVFADDLMEKGAIPKNAPFSFVLGTKYGLPATTEAMMYSKNQIPRGAVWTGFGVSRHSFPMAAQAVLLGGNMRVGFEDTIYLRRGRKADSNADLVHWGVELVERLGRDVASAGEARKMIGLAE</sequence>
<evidence type="ECO:0000256" key="3">
    <source>
        <dbReference type="ARBA" id="ARBA00022723"/>
    </source>
</evidence>
<keyword evidence="2" id="KW-0808">Transferase</keyword>
<dbReference type="InterPro" id="IPR008567">
    <property type="entry name" value="BKACE"/>
</dbReference>
<evidence type="ECO:0000313" key="6">
    <source>
        <dbReference type="Proteomes" id="UP001596116"/>
    </source>
</evidence>
<evidence type="ECO:0000256" key="2">
    <source>
        <dbReference type="ARBA" id="ARBA00022679"/>
    </source>
</evidence>
<dbReference type="EMBL" id="JBHPON010000001">
    <property type="protein sequence ID" value="MFC6035737.1"/>
    <property type="molecule type" value="Genomic_DNA"/>
</dbReference>
<dbReference type="PANTHER" id="PTHR37418:SF2">
    <property type="entry name" value="3-KETO-5-AMINOHEXANOATE CLEAVAGE ENZYME"/>
    <property type="match status" value="1"/>
</dbReference>
<dbReference type="Gene3D" id="3.20.20.70">
    <property type="entry name" value="Aldolase class I"/>
    <property type="match status" value="1"/>
</dbReference>
<evidence type="ECO:0000313" key="5">
    <source>
        <dbReference type="EMBL" id="MFC6035737.1"/>
    </source>
</evidence>
<dbReference type="PANTHER" id="PTHR37418">
    <property type="entry name" value="3-KETO-5-AMINOHEXANOATE CLEAVAGE ENZYME-RELATED"/>
    <property type="match status" value="1"/>
</dbReference>
<accession>A0ABW1L0H9</accession>
<keyword evidence="4" id="KW-0862">Zinc</keyword>
<evidence type="ECO:0000256" key="1">
    <source>
        <dbReference type="ARBA" id="ARBA00001947"/>
    </source>
</evidence>
<dbReference type="RefSeq" id="WP_379878729.1">
    <property type="nucleotide sequence ID" value="NZ_JBHPON010000001.1"/>
</dbReference>